<sequence length="535" mass="57613">MPVEHSPRVWQSNEDGGGLWTVHVAADDGRYSLMCMLHFNKKMPVVRGKTVGFVGFGSIAQETAKVCRPLGMKILALRNRPDGPGSDLADEVLNAGVPEEKNKLFRESDFLVCSLPGTKNTQHFCGSHEFSLMRPSSVFISIGRGVCVDESSLYTALSTPHRGPAAAAMDVFESEPLKEDSKLWSLGPDKLLISSHCADFTEDYVTLTVDLFMKLVVEFSAGKSPEDLPNQIAVLSDYACSSHSMSSKEDEVIHNEGEEMTPSVISSRSWTMIDNGAKSKHENDDDYTTLPLASSSSRSISNVDSIHEERQRRLALMLRERVLDSSNSEYDDWTATVRDLLQPDNSSHVVDCETAEDGRRTTSITGQSCHGEGSSIAGGNLSDLVTEESVIISSSSAAASSEKASSTDGGHTRSSLDDLVCTVLRDMGCAASSTGTISAAASVADINDVGGLPQSTSGVESLSALCRRHPIATAFMGCVLVYHFGGIATGALKRRRMRMGPILIPNRRTCAKISFWMMKHIVDLISIGGGSCSQA</sequence>
<feature type="region of interest" description="Disordered" evidence="3">
    <location>
        <begin position="356"/>
        <end position="380"/>
    </location>
</feature>
<organism evidence="6 7">
    <name type="scientific">Perkinsus olseni</name>
    <name type="common">Perkinsus atlanticus</name>
    <dbReference type="NCBI Taxonomy" id="32597"/>
    <lineage>
        <taxon>Eukaryota</taxon>
        <taxon>Sar</taxon>
        <taxon>Alveolata</taxon>
        <taxon>Perkinsozoa</taxon>
        <taxon>Perkinsea</taxon>
        <taxon>Perkinsida</taxon>
        <taxon>Perkinsidae</taxon>
        <taxon>Perkinsus</taxon>
    </lineage>
</organism>
<dbReference type="PANTHER" id="PTHR43333:SF1">
    <property type="entry name" value="D-ISOMER SPECIFIC 2-HYDROXYACID DEHYDROGENASE NAD-BINDING DOMAIN-CONTAINING PROTEIN"/>
    <property type="match status" value="1"/>
</dbReference>
<feature type="transmembrane region" description="Helical" evidence="4">
    <location>
        <begin position="471"/>
        <end position="492"/>
    </location>
</feature>
<dbReference type="Proteomes" id="UP000541610">
    <property type="component" value="Unassembled WGS sequence"/>
</dbReference>
<evidence type="ECO:0000256" key="1">
    <source>
        <dbReference type="ARBA" id="ARBA00023002"/>
    </source>
</evidence>
<keyword evidence="4" id="KW-0472">Membrane</keyword>
<dbReference type="InterPro" id="IPR006140">
    <property type="entry name" value="D-isomer_DH_NAD-bd"/>
</dbReference>
<comment type="caution">
    <text evidence="6">The sequence shown here is derived from an EMBL/GenBank/DDBJ whole genome shotgun (WGS) entry which is preliminary data.</text>
</comment>
<evidence type="ECO:0000256" key="3">
    <source>
        <dbReference type="SAM" id="MobiDB-lite"/>
    </source>
</evidence>
<proteinExistence type="predicted"/>
<dbReference type="GO" id="GO:0051287">
    <property type="term" value="F:NAD binding"/>
    <property type="evidence" value="ECO:0007669"/>
    <property type="project" value="InterPro"/>
</dbReference>
<keyword evidence="1" id="KW-0560">Oxidoreductase</keyword>
<name>A0A7J6PJ49_PEROL</name>
<reference evidence="6 7" key="1">
    <citation type="submission" date="2020-04" db="EMBL/GenBank/DDBJ databases">
        <title>Perkinsus olseni comparative genomics.</title>
        <authorList>
            <person name="Bogema D.R."/>
        </authorList>
    </citation>
    <scope>NUCLEOTIDE SEQUENCE [LARGE SCALE GENOMIC DNA]</scope>
    <source>
        <strain evidence="6">00978-12</strain>
    </source>
</reference>
<dbReference type="AlphaFoldDB" id="A0A7J6PJ49"/>
<evidence type="ECO:0000256" key="4">
    <source>
        <dbReference type="SAM" id="Phobius"/>
    </source>
</evidence>
<evidence type="ECO:0000313" key="7">
    <source>
        <dbReference type="Proteomes" id="UP000541610"/>
    </source>
</evidence>
<evidence type="ECO:0000313" key="6">
    <source>
        <dbReference type="EMBL" id="KAF4696188.1"/>
    </source>
</evidence>
<feature type="domain" description="D-isomer specific 2-hydroxyacid dehydrogenase NAD-binding" evidence="5">
    <location>
        <begin position="45"/>
        <end position="198"/>
    </location>
</feature>
<dbReference type="Pfam" id="PF02826">
    <property type="entry name" value="2-Hacid_dh_C"/>
    <property type="match status" value="1"/>
</dbReference>
<keyword evidence="4" id="KW-1133">Transmembrane helix</keyword>
<dbReference type="InterPro" id="IPR036291">
    <property type="entry name" value="NAD(P)-bd_dom_sf"/>
</dbReference>
<keyword evidence="4" id="KW-0812">Transmembrane</keyword>
<dbReference type="PANTHER" id="PTHR43333">
    <property type="entry name" value="2-HACID_DH_C DOMAIN-CONTAINING PROTEIN"/>
    <property type="match status" value="1"/>
</dbReference>
<evidence type="ECO:0000259" key="5">
    <source>
        <dbReference type="Pfam" id="PF02826"/>
    </source>
</evidence>
<gene>
    <name evidence="6" type="ORF">FOZ60_001866</name>
</gene>
<protein>
    <recommendedName>
        <fullName evidence="5">D-isomer specific 2-hydroxyacid dehydrogenase NAD-binding domain-containing protein</fullName>
    </recommendedName>
</protein>
<dbReference type="OrthoDB" id="415873at2759"/>
<dbReference type="SUPFAM" id="SSF51735">
    <property type="entry name" value="NAD(P)-binding Rossmann-fold domains"/>
    <property type="match status" value="1"/>
</dbReference>
<accession>A0A7J6PJ49</accession>
<keyword evidence="2" id="KW-0520">NAD</keyword>
<dbReference type="GO" id="GO:0016491">
    <property type="term" value="F:oxidoreductase activity"/>
    <property type="evidence" value="ECO:0007669"/>
    <property type="project" value="UniProtKB-KW"/>
</dbReference>
<dbReference type="Gene3D" id="3.40.50.720">
    <property type="entry name" value="NAD(P)-binding Rossmann-like Domain"/>
    <property type="match status" value="2"/>
</dbReference>
<dbReference type="EMBL" id="JABANP010000013">
    <property type="protein sequence ID" value="KAF4696188.1"/>
    <property type="molecule type" value="Genomic_DNA"/>
</dbReference>
<evidence type="ECO:0000256" key="2">
    <source>
        <dbReference type="ARBA" id="ARBA00023027"/>
    </source>
</evidence>